<dbReference type="NCBIfam" id="TIGR00275">
    <property type="entry name" value="aminoacetone oxidase family FAD-binding enzyme"/>
    <property type="match status" value="1"/>
</dbReference>
<evidence type="ECO:0000259" key="4">
    <source>
        <dbReference type="Pfam" id="PF03486"/>
    </source>
</evidence>
<dbReference type="EMBL" id="JAPHEH010000001">
    <property type="protein sequence ID" value="MDG4476529.1"/>
    <property type="molecule type" value="Genomic_DNA"/>
</dbReference>
<dbReference type="InterPro" id="IPR057661">
    <property type="entry name" value="RsdA/BaiN/AoA(So)_Rossmann"/>
</dbReference>
<gene>
    <name evidence="6" type="ORF">OLX77_10230</name>
</gene>
<comment type="cofactor">
    <cofactor evidence="1">
        <name>FAD</name>
        <dbReference type="ChEBI" id="CHEBI:57692"/>
    </cofactor>
</comment>
<feature type="domain" description="RsdA/BaiN/AoA(So)-like insert" evidence="5">
    <location>
        <begin position="194"/>
        <end position="345"/>
    </location>
</feature>
<reference evidence="6" key="2">
    <citation type="submission" date="2022-10" db="EMBL/GenBank/DDBJ databases">
        <authorList>
            <person name="Aronson H.S."/>
        </authorList>
    </citation>
    <scope>NUCLEOTIDE SEQUENCE</scope>
    <source>
        <strain evidence="6">RS19-109</strain>
    </source>
</reference>
<name>A0A9X4RM88_9BACT</name>
<comment type="caution">
    <text evidence="6">The sequence shown here is derived from an EMBL/GenBank/DDBJ whole genome shotgun (WGS) entry which is preliminary data.</text>
</comment>
<organism evidence="6 7">
    <name type="scientific">Thiovibrio frasassiensis</name>
    <dbReference type="NCBI Taxonomy" id="2984131"/>
    <lineage>
        <taxon>Bacteria</taxon>
        <taxon>Pseudomonadati</taxon>
        <taxon>Thermodesulfobacteriota</taxon>
        <taxon>Desulfobulbia</taxon>
        <taxon>Desulfobulbales</taxon>
        <taxon>Thiovibrionaceae</taxon>
        <taxon>Thiovibrio</taxon>
    </lineage>
</organism>
<dbReference type="PANTHER" id="PTHR42887:SF1">
    <property type="entry name" value="BLR3961 PROTEIN"/>
    <property type="match status" value="1"/>
</dbReference>
<evidence type="ECO:0000313" key="6">
    <source>
        <dbReference type="EMBL" id="MDG4476529.1"/>
    </source>
</evidence>
<keyword evidence="7" id="KW-1185">Reference proteome</keyword>
<accession>A0A9X4RM88</accession>
<protein>
    <submittedName>
        <fullName evidence="6">TIGR03862 family flavoprotein</fullName>
    </submittedName>
</protein>
<feature type="domain" description="RsdA/BaiN/AoA(So)-like Rossmann fold-like" evidence="4">
    <location>
        <begin position="6"/>
        <end position="396"/>
    </location>
</feature>
<dbReference type="InterPro" id="IPR004792">
    <property type="entry name" value="BaiN-like"/>
</dbReference>
<evidence type="ECO:0000256" key="2">
    <source>
        <dbReference type="ARBA" id="ARBA00022630"/>
    </source>
</evidence>
<evidence type="ECO:0000256" key="1">
    <source>
        <dbReference type="ARBA" id="ARBA00001974"/>
    </source>
</evidence>
<dbReference type="Proteomes" id="UP001154240">
    <property type="component" value="Unassembled WGS sequence"/>
</dbReference>
<dbReference type="Gene3D" id="2.40.30.10">
    <property type="entry name" value="Translation factors"/>
    <property type="match status" value="1"/>
</dbReference>
<dbReference type="InterPro" id="IPR036188">
    <property type="entry name" value="FAD/NAD-bd_sf"/>
</dbReference>
<evidence type="ECO:0000256" key="3">
    <source>
        <dbReference type="ARBA" id="ARBA00022827"/>
    </source>
</evidence>
<dbReference type="SUPFAM" id="SSF51905">
    <property type="entry name" value="FAD/NAD(P)-binding domain"/>
    <property type="match status" value="1"/>
</dbReference>
<evidence type="ECO:0000259" key="5">
    <source>
        <dbReference type="Pfam" id="PF22780"/>
    </source>
</evidence>
<dbReference type="Pfam" id="PF22780">
    <property type="entry name" value="HI0933_like_1st"/>
    <property type="match status" value="1"/>
</dbReference>
<dbReference type="RefSeq" id="WP_307633496.1">
    <property type="nucleotide sequence ID" value="NZ_JAPHEH010000001.1"/>
</dbReference>
<dbReference type="InterPro" id="IPR022460">
    <property type="entry name" value="Flavoprotein_PP4765"/>
</dbReference>
<dbReference type="Gene3D" id="1.10.8.260">
    <property type="entry name" value="HI0933 insert domain-like"/>
    <property type="match status" value="1"/>
</dbReference>
<evidence type="ECO:0000313" key="7">
    <source>
        <dbReference type="Proteomes" id="UP001154240"/>
    </source>
</evidence>
<dbReference type="SUPFAM" id="SSF160996">
    <property type="entry name" value="HI0933 insert domain-like"/>
    <property type="match status" value="1"/>
</dbReference>
<dbReference type="Gene3D" id="3.50.50.60">
    <property type="entry name" value="FAD/NAD(P)-binding domain"/>
    <property type="match status" value="1"/>
</dbReference>
<dbReference type="AlphaFoldDB" id="A0A9X4RM88"/>
<dbReference type="NCBIfam" id="TIGR03862">
    <property type="entry name" value="flavo_PP4765"/>
    <property type="match status" value="1"/>
</dbReference>
<dbReference type="InterPro" id="IPR055178">
    <property type="entry name" value="RsdA/BaiN/AoA(So)-like_dom"/>
</dbReference>
<sequence>MKDESKVAIVGCGPAGMMAATVLSEAGLAVDIFEAKATAGRKFLVAGRGGLNLTHSEEAGRFAARYGSKAEIFSKLLGVFSPDDLRAWLQTLGIETFIGTSGRVFPKDAKAQDILKIWLEALGRRGVTFHYQHRWQGFSKTGGPLFLGANDELLEFSSQAILLALGGASWPQTGSDGSWTSLLTAKEVRIEPFRPANCGLEVEWSDYFRTHFSGKPLKNVLLRCGDQQATGDVMMTDHGLEGGPVYALSGSLRDLLEKSSPVPLLLDLKRDLPLPRLQEKLQQHRSKESLANFLRKTIHLTGPAYSLLREICSPEELQNTALLAERIKNLPIPITRTRPLAEAISSAGGIAFAEVNEDLMLRKLPGVFVAGEMLDWEAPTGGYLLQGAFSSGYQAALGILKWLGQQPQP</sequence>
<dbReference type="Pfam" id="PF03486">
    <property type="entry name" value="HI0933_like"/>
    <property type="match status" value="1"/>
</dbReference>
<dbReference type="InterPro" id="IPR023166">
    <property type="entry name" value="BaiN-like_dom_sf"/>
</dbReference>
<keyword evidence="3" id="KW-0274">FAD</keyword>
<reference evidence="6" key="1">
    <citation type="journal article" date="2022" name="bioRxiv">
        <title>Thiovibrio frasassiensisgen. nov., sp. nov., an autotrophic, elemental sulfur disproportionating bacterium isolated from sulfidic karst sediment, and proposal of Thiovibrionaceae fam. nov.</title>
        <authorList>
            <person name="Aronson H."/>
            <person name="Thomas C."/>
            <person name="Bhattacharyya M."/>
            <person name="Eckstein S."/>
            <person name="Jensen S."/>
            <person name="Barco R."/>
            <person name="Macalady J."/>
            <person name="Amend J."/>
        </authorList>
    </citation>
    <scope>NUCLEOTIDE SEQUENCE</scope>
    <source>
        <strain evidence="6">RS19-109</strain>
    </source>
</reference>
<dbReference type="PANTHER" id="PTHR42887">
    <property type="entry name" value="OS12G0638800 PROTEIN"/>
    <property type="match status" value="1"/>
</dbReference>
<proteinExistence type="predicted"/>
<keyword evidence="2" id="KW-0285">Flavoprotein</keyword>